<dbReference type="AlphaFoldDB" id="A0AAE3W2K4"/>
<reference evidence="2 3" key="1">
    <citation type="submission" date="2023-07" db="EMBL/GenBank/DDBJ databases">
        <title>Sequencing the genomes of 1000 actinobacteria strains.</title>
        <authorList>
            <person name="Klenk H.-P."/>
        </authorList>
    </citation>
    <scope>NUCLEOTIDE SEQUENCE [LARGE SCALE GENOMIC DNA]</scope>
    <source>
        <strain evidence="2 3">DSM 44709</strain>
    </source>
</reference>
<evidence type="ECO:0000313" key="3">
    <source>
        <dbReference type="Proteomes" id="UP001240236"/>
    </source>
</evidence>
<proteinExistence type="predicted"/>
<dbReference type="GO" id="GO:0003824">
    <property type="term" value="F:catalytic activity"/>
    <property type="evidence" value="ECO:0007669"/>
    <property type="project" value="InterPro"/>
</dbReference>
<evidence type="ECO:0000259" key="1">
    <source>
        <dbReference type="Pfam" id="PF00561"/>
    </source>
</evidence>
<dbReference type="RefSeq" id="WP_307242635.1">
    <property type="nucleotide sequence ID" value="NZ_JAUSUZ010000001.1"/>
</dbReference>
<dbReference type="InterPro" id="IPR050266">
    <property type="entry name" value="AB_hydrolase_sf"/>
</dbReference>
<dbReference type="EMBL" id="JAUSUZ010000001">
    <property type="protein sequence ID" value="MDQ0368180.1"/>
    <property type="molecule type" value="Genomic_DNA"/>
</dbReference>
<dbReference type="PANTHER" id="PTHR43798">
    <property type="entry name" value="MONOACYLGLYCEROL LIPASE"/>
    <property type="match status" value="1"/>
</dbReference>
<dbReference type="Proteomes" id="UP001240236">
    <property type="component" value="Unassembled WGS sequence"/>
</dbReference>
<dbReference type="InterPro" id="IPR000639">
    <property type="entry name" value="Epox_hydrolase-like"/>
</dbReference>
<gene>
    <name evidence="2" type="ORF">J2S42_004849</name>
</gene>
<dbReference type="PRINTS" id="PR00111">
    <property type="entry name" value="ABHYDROLASE"/>
</dbReference>
<dbReference type="Gene3D" id="3.40.50.1820">
    <property type="entry name" value="alpha/beta hydrolase"/>
    <property type="match status" value="1"/>
</dbReference>
<evidence type="ECO:0000313" key="2">
    <source>
        <dbReference type="EMBL" id="MDQ0368180.1"/>
    </source>
</evidence>
<comment type="caution">
    <text evidence="2">The sequence shown here is derived from an EMBL/GenBank/DDBJ whole genome shotgun (WGS) entry which is preliminary data.</text>
</comment>
<dbReference type="SUPFAM" id="SSF53474">
    <property type="entry name" value="alpha/beta-Hydrolases"/>
    <property type="match status" value="1"/>
</dbReference>
<organism evidence="2 3">
    <name type="scientific">Catenuloplanes indicus</name>
    <dbReference type="NCBI Taxonomy" id="137267"/>
    <lineage>
        <taxon>Bacteria</taxon>
        <taxon>Bacillati</taxon>
        <taxon>Actinomycetota</taxon>
        <taxon>Actinomycetes</taxon>
        <taxon>Micromonosporales</taxon>
        <taxon>Micromonosporaceae</taxon>
        <taxon>Catenuloplanes</taxon>
    </lineage>
</organism>
<dbReference type="InterPro" id="IPR029058">
    <property type="entry name" value="AB_hydrolase_fold"/>
</dbReference>
<sequence>MPYLDLPGASLAYDDDGTGPAVLLLHAGIADRRMWREQVGPLSVMHRVIRLDLRGYGESTLTRTPFAHHDDVAALLDALQIQRAVLVGASFGGAVAIDTAIAHPDRVAGLALIGSALSGHEWSEEVDELWEALAAEVGTDDVDAMAEAEVRFWVVGPGRDIAKMDPDLLELAWRMDRRALAAEAALGQVDVHQLNPVATYRLAEVRPPTLVTAGAADVPDIRRLADRMAAEIPNAHRLPDIPDAAHLAPLEQPEAVNRIVLSFLGALRG</sequence>
<name>A0AAE3W2K4_9ACTN</name>
<feature type="domain" description="AB hydrolase-1" evidence="1">
    <location>
        <begin position="20"/>
        <end position="132"/>
    </location>
</feature>
<accession>A0AAE3W2K4</accession>
<protein>
    <submittedName>
        <fullName evidence="2">Pimeloyl-ACP methyl ester carboxylesterase</fullName>
    </submittedName>
</protein>
<dbReference type="InterPro" id="IPR000073">
    <property type="entry name" value="AB_hydrolase_1"/>
</dbReference>
<keyword evidence="3" id="KW-1185">Reference proteome</keyword>
<dbReference type="Pfam" id="PF00561">
    <property type="entry name" value="Abhydrolase_1"/>
    <property type="match status" value="1"/>
</dbReference>
<dbReference type="PRINTS" id="PR00412">
    <property type="entry name" value="EPOXHYDRLASE"/>
</dbReference>